<reference evidence="1" key="1">
    <citation type="journal article" date="2014" name="Front. Microbiol.">
        <title>High frequency of phylogenetically diverse reductive dehalogenase-homologous genes in deep subseafloor sedimentary metagenomes.</title>
        <authorList>
            <person name="Kawai M."/>
            <person name="Futagami T."/>
            <person name="Toyoda A."/>
            <person name="Takaki Y."/>
            <person name="Nishi S."/>
            <person name="Hori S."/>
            <person name="Arai W."/>
            <person name="Tsubouchi T."/>
            <person name="Morono Y."/>
            <person name="Uchiyama I."/>
            <person name="Ito T."/>
            <person name="Fujiyama A."/>
            <person name="Inagaki F."/>
            <person name="Takami H."/>
        </authorList>
    </citation>
    <scope>NUCLEOTIDE SEQUENCE</scope>
    <source>
        <strain evidence="1">Expedition CK06-06</strain>
    </source>
</reference>
<dbReference type="AlphaFoldDB" id="X1SY51"/>
<comment type="caution">
    <text evidence="1">The sequence shown here is derived from an EMBL/GenBank/DDBJ whole genome shotgun (WGS) entry which is preliminary data.</text>
</comment>
<evidence type="ECO:0000313" key="1">
    <source>
        <dbReference type="EMBL" id="GAI97883.1"/>
    </source>
</evidence>
<sequence>MAREKPPEEQNLSVTQRLSGKVKATGYGEVVIPSDWAFLDPEIEDKALIGKIVARGPCRRRWEHTSTWYSKFKGYYAPRSLVE</sequence>
<gene>
    <name evidence="1" type="ORF">S12H4_31433</name>
</gene>
<name>X1SY51_9ZZZZ</name>
<organism evidence="1">
    <name type="scientific">marine sediment metagenome</name>
    <dbReference type="NCBI Taxonomy" id="412755"/>
    <lineage>
        <taxon>unclassified sequences</taxon>
        <taxon>metagenomes</taxon>
        <taxon>ecological metagenomes</taxon>
    </lineage>
</organism>
<protein>
    <submittedName>
        <fullName evidence="1">Uncharacterized protein</fullName>
    </submittedName>
</protein>
<proteinExistence type="predicted"/>
<dbReference type="EMBL" id="BARW01018344">
    <property type="protein sequence ID" value="GAI97883.1"/>
    <property type="molecule type" value="Genomic_DNA"/>
</dbReference>
<accession>X1SY51</accession>